<comment type="caution">
    <text evidence="1">The sequence shown here is derived from an EMBL/GenBank/DDBJ whole genome shotgun (WGS) entry which is preliminary data.</text>
</comment>
<accession>A0A8S9Y2Z2</accession>
<name>A0A8S9Y2Z2_APOLU</name>
<keyword evidence="2" id="KW-1185">Reference proteome</keyword>
<dbReference type="Proteomes" id="UP000466442">
    <property type="component" value="Unassembled WGS sequence"/>
</dbReference>
<dbReference type="EMBL" id="WIXP02000002">
    <property type="protein sequence ID" value="KAF6214948.1"/>
    <property type="molecule type" value="Genomic_DNA"/>
</dbReference>
<evidence type="ECO:0000313" key="1">
    <source>
        <dbReference type="EMBL" id="KAF6214948.1"/>
    </source>
</evidence>
<sequence length="148" mass="16966">MLDDGEEELSLRLRLTQAELLNAENANAGKSETLKSLMMEVIEMEHEKENRSEKMKKDFHSSLKMWRIYKGYLDIRITLNKPDSYSIGFSASRSSPISLTLRSSDLQDWEVMQVDGGKPELENNLTSYLVETKDVLGVMCKARSLCRE</sequence>
<gene>
    <name evidence="1" type="ORF">GE061_009693</name>
</gene>
<organism evidence="1 2">
    <name type="scientific">Apolygus lucorum</name>
    <name type="common">Small green plant bug</name>
    <name type="synonym">Lygocoris lucorum</name>
    <dbReference type="NCBI Taxonomy" id="248454"/>
    <lineage>
        <taxon>Eukaryota</taxon>
        <taxon>Metazoa</taxon>
        <taxon>Ecdysozoa</taxon>
        <taxon>Arthropoda</taxon>
        <taxon>Hexapoda</taxon>
        <taxon>Insecta</taxon>
        <taxon>Pterygota</taxon>
        <taxon>Neoptera</taxon>
        <taxon>Paraneoptera</taxon>
        <taxon>Hemiptera</taxon>
        <taxon>Heteroptera</taxon>
        <taxon>Panheteroptera</taxon>
        <taxon>Cimicomorpha</taxon>
        <taxon>Miridae</taxon>
        <taxon>Mirini</taxon>
        <taxon>Apolygus</taxon>
    </lineage>
</organism>
<protein>
    <submittedName>
        <fullName evidence="1">Uncharacterized protein</fullName>
    </submittedName>
</protein>
<dbReference type="AlphaFoldDB" id="A0A8S9Y2Z2"/>
<reference evidence="1" key="1">
    <citation type="journal article" date="2021" name="Mol. Ecol. Resour.">
        <title>Apolygus lucorum genome provides insights into omnivorousness and mesophyll feeding.</title>
        <authorList>
            <person name="Liu Y."/>
            <person name="Liu H."/>
            <person name="Wang H."/>
            <person name="Huang T."/>
            <person name="Liu B."/>
            <person name="Yang B."/>
            <person name="Yin L."/>
            <person name="Li B."/>
            <person name="Zhang Y."/>
            <person name="Zhang S."/>
            <person name="Jiang F."/>
            <person name="Zhang X."/>
            <person name="Ren Y."/>
            <person name="Wang B."/>
            <person name="Wang S."/>
            <person name="Lu Y."/>
            <person name="Wu K."/>
            <person name="Fan W."/>
            <person name="Wang G."/>
        </authorList>
    </citation>
    <scope>NUCLEOTIDE SEQUENCE</scope>
    <source>
        <strain evidence="1">12Hb</strain>
    </source>
</reference>
<evidence type="ECO:0000313" key="2">
    <source>
        <dbReference type="Proteomes" id="UP000466442"/>
    </source>
</evidence>
<proteinExistence type="predicted"/>